<dbReference type="InterPro" id="IPR035976">
    <property type="entry name" value="Sushi/SCR/CCP_sf"/>
</dbReference>
<dbReference type="Gene3D" id="2.10.70.10">
    <property type="entry name" value="Complement Module, domain 1"/>
    <property type="match status" value="12"/>
</dbReference>
<dbReference type="AlphaFoldDB" id="A0ABD3XC38"/>
<feature type="disulfide bond" evidence="4">
    <location>
        <begin position="744"/>
        <end position="771"/>
    </location>
</feature>
<feature type="domain" description="Sushi" evidence="7">
    <location>
        <begin position="716"/>
        <end position="773"/>
    </location>
</feature>
<proteinExistence type="predicted"/>
<dbReference type="InterPro" id="IPR051277">
    <property type="entry name" value="SEZ6_CSMD_C4BPB_Regulators"/>
</dbReference>
<gene>
    <name evidence="9" type="ORF">ACJMK2_029429</name>
</gene>
<feature type="domain" description="Apple" evidence="8">
    <location>
        <begin position="28"/>
        <end position="110"/>
    </location>
</feature>
<evidence type="ECO:0000313" key="9">
    <source>
        <dbReference type="EMBL" id="KAL3883136.1"/>
    </source>
</evidence>
<feature type="disulfide bond" evidence="4">
    <location>
        <begin position="516"/>
        <end position="543"/>
    </location>
</feature>
<evidence type="ECO:0000259" key="8">
    <source>
        <dbReference type="PROSITE" id="PS50948"/>
    </source>
</evidence>
<evidence type="ECO:0000256" key="1">
    <source>
        <dbReference type="ARBA" id="ARBA00022729"/>
    </source>
</evidence>
<feature type="disulfide bond" evidence="4">
    <location>
        <begin position="170"/>
        <end position="197"/>
    </location>
</feature>
<feature type="domain" description="Sushi" evidence="7">
    <location>
        <begin position="374"/>
        <end position="431"/>
    </location>
</feature>
<dbReference type="Proteomes" id="UP001634394">
    <property type="component" value="Unassembled WGS sequence"/>
</dbReference>
<evidence type="ECO:0008006" key="11">
    <source>
        <dbReference type="Google" id="ProtNLM"/>
    </source>
</evidence>
<dbReference type="PANTHER" id="PTHR45656:SF4">
    <property type="entry name" value="PROTEIN CBR-CLEC-78"/>
    <property type="match status" value="1"/>
</dbReference>
<evidence type="ECO:0000313" key="10">
    <source>
        <dbReference type="Proteomes" id="UP001634394"/>
    </source>
</evidence>
<evidence type="ECO:0000256" key="3">
    <source>
        <dbReference type="ARBA" id="ARBA00023157"/>
    </source>
</evidence>
<keyword evidence="3 4" id="KW-1015">Disulfide bond</keyword>
<feature type="domain" description="Sushi" evidence="7">
    <location>
        <begin position="488"/>
        <end position="545"/>
    </location>
</feature>
<feature type="chain" id="PRO_5044835046" description="Sushi/von Willebrand factor type A/EGF/pentraxin domain-containing 1" evidence="5">
    <location>
        <begin position="23"/>
        <end position="830"/>
    </location>
</feature>
<comment type="caution">
    <text evidence="4">Lacks conserved residue(s) required for the propagation of feature annotation.</text>
</comment>
<feature type="domain" description="Sushi" evidence="7">
    <location>
        <begin position="776"/>
        <end position="830"/>
    </location>
</feature>
<organism evidence="9 10">
    <name type="scientific">Sinanodonta woodiana</name>
    <name type="common">Chinese pond mussel</name>
    <name type="synonym">Anodonta woodiana</name>
    <dbReference type="NCBI Taxonomy" id="1069815"/>
    <lineage>
        <taxon>Eukaryota</taxon>
        <taxon>Metazoa</taxon>
        <taxon>Spiralia</taxon>
        <taxon>Lophotrochozoa</taxon>
        <taxon>Mollusca</taxon>
        <taxon>Bivalvia</taxon>
        <taxon>Autobranchia</taxon>
        <taxon>Heteroconchia</taxon>
        <taxon>Palaeoheterodonta</taxon>
        <taxon>Unionida</taxon>
        <taxon>Unionoidea</taxon>
        <taxon>Unionidae</taxon>
        <taxon>Unioninae</taxon>
        <taxon>Sinanodonta</taxon>
    </lineage>
</organism>
<sequence length="830" mass="89526">MKLKSVWLWLTSMLLYLKYFHGARPNDCMPRSTFMSRGDSNGWRLIGFVFHYFEKISLGDCAEECLRRTNCKSLNYNAITMYCELNKESYTTMPANINSDSEFYHSLRSTWETGNLLLGFTLPTCAVNERVSEKDQKTCILAECKDPPERQFAQHTSTLREVGSVVYYSCLPQYGSLGNVISTCKPDGSWSNNSFECWRNCTHPPVVNHGTTKPLWALKTQFLSYVCDANYEAVGDPRVFCQYNGSWTEMNFVCLRICENPPLIPNSSPNVSRTLDGRAVSYTCHVDYVGFGNTDVFCQPDGTWSNSTYVCVRECKNPPIVPNSTPSATKVLHGNLTVYSCNVKYVSWPLGTSTEARCESDGRWTFLANFLCKIECTDPPSLAFGTTNQSSALEGSSVIYVCDTGFDSVAAINSLCNADGNWTTPSGPCLGVCRNPPLVPNSSPNASRTLDGSAVSYTCYANFVGIGINEVSCKPDGTWSKSIYVCKRKCTNPPSLTFGTANNSYALEGMSVTYMCRTGYNSTAAITSTCKADGSWTVPSSPCIRECTNPPSLTFGTANNNYALKGMIVTYTCQTGYNSTAAITSTCNADGSWTVPSLPCVRECTNPPLVTNGTANTSYGLEGSSVAYVCDDGYDSVGAIMSTCTASGKWTTPSSSCIRECTNSPSVTNGTANTSSALEGSSVAYVCDDGYDSDAAIMSTCTESGDWTPPSSSCLIECTNPPLVTNGTANTSSALEGSSVAYVCDDGYDSDATIMSTCTASGDWTPPSPSCLRECTNPPSPFGNATPKATSALAGQAIVYMCNDGLSSVNVTELMCLEDGSWSEANFLCE</sequence>
<feature type="disulfide bond" evidence="4">
    <location>
        <begin position="630"/>
        <end position="657"/>
    </location>
</feature>
<protein>
    <recommendedName>
        <fullName evidence="11">Sushi/von Willebrand factor type A/EGF/pentraxin domain-containing 1</fullName>
    </recommendedName>
</protein>
<keyword evidence="2" id="KW-0677">Repeat</keyword>
<dbReference type="CDD" id="cd00033">
    <property type="entry name" value="CCP"/>
    <property type="match status" value="11"/>
</dbReference>
<dbReference type="EMBL" id="JBJQND010000003">
    <property type="protein sequence ID" value="KAL3883136.1"/>
    <property type="molecule type" value="Genomic_DNA"/>
</dbReference>
<feature type="disulfide bond" evidence="4">
    <location>
        <begin position="402"/>
        <end position="429"/>
    </location>
</feature>
<feature type="disulfide bond" evidence="4">
    <location>
        <begin position="802"/>
        <end position="829"/>
    </location>
</feature>
<accession>A0ABD3XC38</accession>
<dbReference type="PROSITE" id="PS50835">
    <property type="entry name" value="IG_LIKE"/>
    <property type="match status" value="1"/>
</dbReference>
<dbReference type="Pfam" id="PF00024">
    <property type="entry name" value="PAN_1"/>
    <property type="match status" value="1"/>
</dbReference>
<dbReference type="PANTHER" id="PTHR45656">
    <property type="entry name" value="PROTEIN CBR-CLEC-78"/>
    <property type="match status" value="1"/>
</dbReference>
<reference evidence="9 10" key="1">
    <citation type="submission" date="2024-11" db="EMBL/GenBank/DDBJ databases">
        <title>Chromosome-level genome assembly of the freshwater bivalve Anodonta woodiana.</title>
        <authorList>
            <person name="Chen X."/>
        </authorList>
    </citation>
    <scope>NUCLEOTIDE SEQUENCE [LARGE SCALE GENOMIC DNA]</scope>
    <source>
        <strain evidence="9">MN2024</strain>
        <tissue evidence="9">Gills</tissue>
    </source>
</reference>
<feature type="domain" description="Ig-like" evidence="6">
    <location>
        <begin position="436"/>
        <end position="527"/>
    </location>
</feature>
<dbReference type="PROSITE" id="PS50923">
    <property type="entry name" value="SUSHI"/>
    <property type="match status" value="7"/>
</dbReference>
<comment type="caution">
    <text evidence="9">The sequence shown here is derived from an EMBL/GenBank/DDBJ whole genome shotgun (WGS) entry which is preliminary data.</text>
</comment>
<dbReference type="SUPFAM" id="SSF57414">
    <property type="entry name" value="Hairpin loop containing domain-like"/>
    <property type="match status" value="1"/>
</dbReference>
<keyword evidence="4" id="KW-0768">Sushi</keyword>
<evidence type="ECO:0000259" key="6">
    <source>
        <dbReference type="PROSITE" id="PS50835"/>
    </source>
</evidence>
<dbReference type="InterPro" id="IPR007110">
    <property type="entry name" value="Ig-like_dom"/>
</dbReference>
<keyword evidence="10" id="KW-1185">Reference proteome</keyword>
<feature type="domain" description="Sushi" evidence="7">
    <location>
        <begin position="142"/>
        <end position="199"/>
    </location>
</feature>
<feature type="domain" description="Sushi" evidence="7">
    <location>
        <begin position="602"/>
        <end position="659"/>
    </location>
</feature>
<evidence type="ECO:0000256" key="4">
    <source>
        <dbReference type="PROSITE-ProRule" id="PRU00302"/>
    </source>
</evidence>
<evidence type="ECO:0000256" key="5">
    <source>
        <dbReference type="SAM" id="SignalP"/>
    </source>
</evidence>
<evidence type="ECO:0000259" key="7">
    <source>
        <dbReference type="PROSITE" id="PS50923"/>
    </source>
</evidence>
<evidence type="ECO:0000256" key="2">
    <source>
        <dbReference type="ARBA" id="ARBA00022737"/>
    </source>
</evidence>
<dbReference type="Gene3D" id="3.50.4.10">
    <property type="entry name" value="Hepatocyte Growth Factor"/>
    <property type="match status" value="1"/>
</dbReference>
<dbReference type="Pfam" id="PF00084">
    <property type="entry name" value="Sushi"/>
    <property type="match status" value="11"/>
</dbReference>
<dbReference type="SUPFAM" id="SSF57535">
    <property type="entry name" value="Complement control module/SCR domain"/>
    <property type="match status" value="12"/>
</dbReference>
<dbReference type="InterPro" id="IPR003609">
    <property type="entry name" value="Pan_app"/>
</dbReference>
<keyword evidence="1 5" id="KW-0732">Signal</keyword>
<feature type="domain" description="Sushi" evidence="7">
    <location>
        <begin position="256"/>
        <end position="313"/>
    </location>
</feature>
<dbReference type="PROSITE" id="PS50948">
    <property type="entry name" value="PAN"/>
    <property type="match status" value="1"/>
</dbReference>
<dbReference type="SMART" id="SM00032">
    <property type="entry name" value="CCP"/>
    <property type="match status" value="12"/>
</dbReference>
<feature type="disulfide bond" evidence="4">
    <location>
        <begin position="284"/>
        <end position="311"/>
    </location>
</feature>
<name>A0ABD3XC38_SINWO</name>
<dbReference type="InterPro" id="IPR000436">
    <property type="entry name" value="Sushi_SCR_CCP_dom"/>
</dbReference>
<feature type="signal peptide" evidence="5">
    <location>
        <begin position="1"/>
        <end position="22"/>
    </location>
</feature>